<feature type="compositionally biased region" description="Low complexity" evidence="13">
    <location>
        <begin position="969"/>
        <end position="979"/>
    </location>
</feature>
<gene>
    <name evidence="17" type="ORF">BD310DRAFT_865273</name>
</gene>
<evidence type="ECO:0000259" key="14">
    <source>
        <dbReference type="Pfam" id="PF23220"/>
    </source>
</evidence>
<dbReference type="SMART" id="SM00386">
    <property type="entry name" value="HAT"/>
    <property type="match status" value="12"/>
</dbReference>
<evidence type="ECO:0000256" key="5">
    <source>
        <dbReference type="ARBA" id="ARBA00022728"/>
    </source>
</evidence>
<evidence type="ECO:0000256" key="12">
    <source>
        <dbReference type="SAM" id="Coils"/>
    </source>
</evidence>
<keyword evidence="12" id="KW-0175">Coiled coil</keyword>
<protein>
    <recommendedName>
        <fullName evidence="10">Pre-mRNA-splicing factor SYF1</fullName>
    </recommendedName>
    <alternativeName>
        <fullName evidence="11">Pre-mRNA-splicing factor syf1</fullName>
    </alternativeName>
</protein>
<evidence type="ECO:0000256" key="11">
    <source>
        <dbReference type="ARBA" id="ARBA00067212"/>
    </source>
</evidence>
<keyword evidence="8" id="KW-0539">Nucleus</keyword>
<keyword evidence="6" id="KW-0677">Repeat</keyword>
<evidence type="ECO:0000313" key="17">
    <source>
        <dbReference type="EMBL" id="TBU65987.1"/>
    </source>
</evidence>
<keyword evidence="5" id="KW-0747">Spliceosome</keyword>
<dbReference type="PANTHER" id="PTHR11246">
    <property type="entry name" value="PRE-MRNA SPLICING FACTOR"/>
    <property type="match status" value="1"/>
</dbReference>
<keyword evidence="18" id="KW-1185">Reference proteome</keyword>
<dbReference type="FunFam" id="1.25.40.10:FF:000038">
    <property type="entry name" value="Putative pre-mRNA-splicing factor SYF1"/>
    <property type="match status" value="1"/>
</dbReference>
<dbReference type="FunFam" id="1.25.40.10:FF:000137">
    <property type="entry name" value="Pre-mRNA-splicing factor syf1"/>
    <property type="match status" value="1"/>
</dbReference>
<comment type="subunit">
    <text evidence="3">Associated with the spliceosome.</text>
</comment>
<dbReference type="InterPro" id="IPR045075">
    <property type="entry name" value="Syf1-like"/>
</dbReference>
<evidence type="ECO:0000256" key="13">
    <source>
        <dbReference type="SAM" id="MobiDB-lite"/>
    </source>
</evidence>
<dbReference type="GO" id="GO:0016740">
    <property type="term" value="F:transferase activity"/>
    <property type="evidence" value="ECO:0007669"/>
    <property type="project" value="UniProtKB-KW"/>
</dbReference>
<evidence type="ECO:0000259" key="16">
    <source>
        <dbReference type="Pfam" id="PF23233"/>
    </source>
</evidence>
<keyword evidence="7" id="KW-0508">mRNA splicing</keyword>
<name>A0A4Q9QDW8_9APHY</name>
<organism evidence="17 18">
    <name type="scientific">Dichomitus squalens</name>
    <dbReference type="NCBI Taxonomy" id="114155"/>
    <lineage>
        <taxon>Eukaryota</taxon>
        <taxon>Fungi</taxon>
        <taxon>Dikarya</taxon>
        <taxon>Basidiomycota</taxon>
        <taxon>Agaricomycotina</taxon>
        <taxon>Agaricomycetes</taxon>
        <taxon>Polyporales</taxon>
        <taxon>Polyporaceae</taxon>
        <taxon>Dichomitus</taxon>
    </lineage>
</organism>
<dbReference type="PANTHER" id="PTHR11246:SF5">
    <property type="entry name" value="PRE-MRNA-SPLICING FACTOR SYF1"/>
    <property type="match status" value="1"/>
</dbReference>
<dbReference type="SUPFAM" id="SSF48452">
    <property type="entry name" value="TPR-like"/>
    <property type="match status" value="3"/>
</dbReference>
<evidence type="ECO:0000313" key="18">
    <source>
        <dbReference type="Proteomes" id="UP000292082"/>
    </source>
</evidence>
<dbReference type="InterPro" id="IPR055430">
    <property type="entry name" value="HAT_Syf1_CNRKL1_C"/>
</dbReference>
<comment type="function">
    <text evidence="9">Involved in pre-mRNA splicing and cell cycle progression.</text>
</comment>
<feature type="region of interest" description="Disordered" evidence="13">
    <location>
        <begin position="347"/>
        <end position="398"/>
    </location>
</feature>
<dbReference type="GO" id="GO:0000974">
    <property type="term" value="C:Prp19 complex"/>
    <property type="evidence" value="ECO:0007669"/>
    <property type="project" value="TreeGrafter"/>
</dbReference>
<evidence type="ECO:0000256" key="4">
    <source>
        <dbReference type="ARBA" id="ARBA00022664"/>
    </source>
</evidence>
<dbReference type="InterPro" id="IPR011990">
    <property type="entry name" value="TPR-like_helical_dom_sf"/>
</dbReference>
<evidence type="ECO:0000256" key="8">
    <source>
        <dbReference type="ARBA" id="ARBA00023242"/>
    </source>
</evidence>
<evidence type="ECO:0000256" key="10">
    <source>
        <dbReference type="ARBA" id="ARBA00039472"/>
    </source>
</evidence>
<dbReference type="GO" id="GO:0000349">
    <property type="term" value="P:generation of catalytic spliceosome for first transesterification step"/>
    <property type="evidence" value="ECO:0007669"/>
    <property type="project" value="TreeGrafter"/>
</dbReference>
<feature type="domain" description="Pre-mRNA-splicing factor Syf1/CRNKL1-like C-terminal HAT-repeats" evidence="15">
    <location>
        <begin position="555"/>
        <end position="946"/>
    </location>
</feature>
<reference evidence="17 18" key="1">
    <citation type="submission" date="2019-01" db="EMBL/GenBank/DDBJ databases">
        <title>Draft genome sequences of three monokaryotic isolates of the white-rot basidiomycete fungus Dichomitus squalens.</title>
        <authorList>
            <consortium name="DOE Joint Genome Institute"/>
            <person name="Lopez S.C."/>
            <person name="Andreopoulos B."/>
            <person name="Pangilinan J."/>
            <person name="Lipzen A."/>
            <person name="Riley R."/>
            <person name="Ahrendt S."/>
            <person name="Ng V."/>
            <person name="Barry K."/>
            <person name="Daum C."/>
            <person name="Grigoriev I.V."/>
            <person name="Hilden K.S."/>
            <person name="Makela M.R."/>
            <person name="de Vries R.P."/>
        </authorList>
    </citation>
    <scope>NUCLEOTIDE SEQUENCE [LARGE SCALE GENOMIC DNA]</scope>
    <source>
        <strain evidence="17 18">CBS 464.89</strain>
    </source>
</reference>
<evidence type="ECO:0000256" key="2">
    <source>
        <dbReference type="ARBA" id="ARBA00008644"/>
    </source>
</evidence>
<dbReference type="FunFam" id="1.25.40.10:FF:000023">
    <property type="entry name" value="Pre-mRNA-splicing factor SYF1"/>
    <property type="match status" value="1"/>
</dbReference>
<dbReference type="InterPro" id="IPR056350">
    <property type="entry name" value="HAT_Syf1_central"/>
</dbReference>
<feature type="domain" description="Pre-mRNA-splicing factor Syf1-like N-terminal HAT-repeats" evidence="16">
    <location>
        <begin position="175"/>
        <end position="265"/>
    </location>
</feature>
<accession>A0A4Q9QDW8</accession>
<evidence type="ECO:0000256" key="7">
    <source>
        <dbReference type="ARBA" id="ARBA00023187"/>
    </source>
</evidence>
<evidence type="ECO:0000256" key="1">
    <source>
        <dbReference type="ARBA" id="ARBA00004123"/>
    </source>
</evidence>
<dbReference type="Pfam" id="PF23220">
    <property type="entry name" value="HAT_Syf1_M"/>
    <property type="match status" value="1"/>
</dbReference>
<keyword evidence="17" id="KW-0808">Transferase</keyword>
<keyword evidence="4" id="KW-0507">mRNA processing</keyword>
<dbReference type="Pfam" id="PF23231">
    <property type="entry name" value="HAT_Syf1_CNRKL1_C"/>
    <property type="match status" value="1"/>
</dbReference>
<feature type="domain" description="Pre-mRNA-splicing factor SYF1 central HAT repeats" evidence="14">
    <location>
        <begin position="397"/>
        <end position="553"/>
    </location>
</feature>
<evidence type="ECO:0000256" key="9">
    <source>
        <dbReference type="ARBA" id="ARBA00037272"/>
    </source>
</evidence>
<evidence type="ECO:0000259" key="15">
    <source>
        <dbReference type="Pfam" id="PF23231"/>
    </source>
</evidence>
<sequence length="991" mass="113275">MPAATLQQPNIEFFTSIFPLTFPTPAPTTHPDLVTTKDLHREEDLLRNPFSFRHWWTAIQNVKEVSAAAQKAEAPSDLKPEVAALLGPLSSPAARQSLQRQTYLYEAALVQFPGSFKLWKSYLQTRMSFVLGKLVQKKKAGGRKKFPDMREALEDEQEDLERWEGGVDGIIGWEEWRLLVATFERCLMWLPRMPRIWLLYLSIFNHPFCPPQISHTHARRTYDRALRTLPPSLHHRIWARYLLWAESKGGATTVAVYRRYLAVDPSITERYTAILLSENNPDPRPLEAAKLLLALARKAARGEYTSPEGKSPYQLLGEFLDVVEQHAEEVGLDVPDTIDSNQKIADEAEAQAAASQRPPEPASVDGKLIRFAGPPVPVSDGKPSSPYDEDEDTRSPRKLNIEDIVRKDGLEVYKDQAGRLWTGLATYWIKRGEFDRAKHTFERGLASVLTIRDFTQIFDAYSEFSESLVSALMESLENPDEDEDEEDVKETEKELDTKMKEFEELMDRRPFLVNDVLLRRNPNDVQEWEKRVALWGDDDEKVAETYNQALATVNPRRATANFHRLYINFAKFYEEGGTTGEAERDLNSARKILDKATKVNFKTVDELAEVWCEWAEMEIRAENYDEAIRVMQRAAVVPKDTKVNFFDHSLPVQARLFKSLKLWSFYVDLEESLGTVESTKAVYDKIMDLRIANAQIIVNYAAFLEENKYYEESFKVYERGTELFTFPVSFEIWNIYLAKFVKRYGGSKIERTRDLFEQALEKCPPKSCKPIYMMYATFEEEHGLAKRAMSIYDRATTAVADEDKFELFTIYIARATSNYGLPATRPIYERAIEILPDRQTAEMCLRFAAMERKLGEIDRARTIYAHASQFCDPRVNPKFWQEWNNFEIETGSEDTFREMLRIKRSVQAQFNTEASYLAAQMAAKQSGVETEAEAAPVDAMAAAERQAVGGGGGAPAFVSAKSSTDVRQQEPLEAAPAQANEDEIHISDEED</sequence>
<comment type="similarity">
    <text evidence="2">Belongs to the crooked-neck family.</text>
</comment>
<proteinExistence type="inferred from homology"/>
<evidence type="ECO:0000256" key="3">
    <source>
        <dbReference type="ARBA" id="ARBA00011524"/>
    </source>
</evidence>
<dbReference type="Proteomes" id="UP000292082">
    <property type="component" value="Unassembled WGS sequence"/>
</dbReference>
<dbReference type="GO" id="GO:0071014">
    <property type="term" value="C:post-mRNA release spliceosomal complex"/>
    <property type="evidence" value="ECO:0007669"/>
    <property type="project" value="TreeGrafter"/>
</dbReference>
<evidence type="ECO:0000256" key="6">
    <source>
        <dbReference type="ARBA" id="ARBA00022737"/>
    </source>
</evidence>
<dbReference type="Gene3D" id="1.25.40.10">
    <property type="entry name" value="Tetratricopeptide repeat domain"/>
    <property type="match status" value="4"/>
</dbReference>
<dbReference type="Pfam" id="PF23233">
    <property type="entry name" value="HAT_Syf1_CNRKL1_N"/>
    <property type="match status" value="1"/>
</dbReference>
<comment type="subcellular location">
    <subcellularLocation>
        <location evidence="1">Nucleus</location>
    </subcellularLocation>
</comment>
<dbReference type="GO" id="GO:0071007">
    <property type="term" value="C:U2-type catalytic step 2 spliceosome"/>
    <property type="evidence" value="ECO:0007669"/>
    <property type="project" value="TreeGrafter"/>
</dbReference>
<dbReference type="OMA" id="IWYNYLR"/>
<feature type="region of interest" description="Disordered" evidence="13">
    <location>
        <begin position="945"/>
        <end position="991"/>
    </location>
</feature>
<dbReference type="InterPro" id="IPR055433">
    <property type="entry name" value="HAT_Syf1-like_N"/>
</dbReference>
<feature type="compositionally biased region" description="Basic and acidic residues" evidence="13">
    <location>
        <begin position="982"/>
        <end position="991"/>
    </location>
</feature>
<dbReference type="STRING" id="114155.A0A4Q9QDW8"/>
<feature type="coiled-coil region" evidence="12">
    <location>
        <begin position="481"/>
        <end position="508"/>
    </location>
</feature>
<dbReference type="InterPro" id="IPR003107">
    <property type="entry name" value="HAT"/>
</dbReference>
<dbReference type="AlphaFoldDB" id="A0A4Q9QDW8"/>
<dbReference type="EMBL" id="ML145084">
    <property type="protein sequence ID" value="TBU65987.1"/>
    <property type="molecule type" value="Genomic_DNA"/>
</dbReference>